<evidence type="ECO:0000256" key="2">
    <source>
        <dbReference type="ARBA" id="ARBA00022723"/>
    </source>
</evidence>
<dbReference type="Proteomes" id="UP000597338">
    <property type="component" value="Unassembled WGS sequence"/>
</dbReference>
<feature type="signal peptide" evidence="5">
    <location>
        <begin position="1"/>
        <end position="18"/>
    </location>
</feature>
<evidence type="ECO:0000256" key="5">
    <source>
        <dbReference type="SAM" id="SignalP"/>
    </source>
</evidence>
<keyword evidence="2 4" id="KW-0479">Metal-binding</keyword>
<sequence>MNRIYISLIGIFLIGAWAACQQGNAPQTEAKLFVADDLEATVWAESSMFYNPTNMDVDIRGRIWITEAVNYRNFNNDSARHLTHAAGDRVMILEDTDGDGIADSSKVFIQDKDIVSPLGISVIGNKVIVSCSPSVIVYTDEDGDDRPDHKEVFLTGFGGLDHDHGLHTGVAGPDGKWYFAVGNAGPHVVTDKNGWTLRAGSVYTGGSPYNGENTPAQRSDDGRIWTGGLVFRINPDGTGLEVLGHNFRNSYEVAVDSYGNMWQSDNDDEVDACRTSWIMEGGNAGFFSETGVRTWRAERRPGQTIQTAHWHQEDPGVMPVGKIYGPGAPTGIVVNESDALGKAYRGILLSADAGRNAIFGYYPTPEGAGYDLSDGSPFISSTGVDDEFYRWNNVDENTKKWFRPSDVAIGTDGAIYVADWYDPIVGGHQMMDSVGYGRIYRIAPKNKKLITPKIDLDQTSGQIAAFLNPAINVRNQGFEQLKAQGSEILPELMKLLESENPYHRARTVWLLGQLGREGIDKIVGLLGDHDPQIRITALRVLRQVDSGHLLAYADRIADDPSPAVRREAAIAIRDIPFEQSSPVIMKLVDGFDGEDRFYLNALGVAMEGKESEAYAALLRRAGNPEPENWSKAFAAIVWELHPDEAADALKQRALNEKLDLDVRKKAVVALGFIPTREAAVSMRGLLASADQDIAGSAQWWLQFRKTNDWRPYLGDWESPLDKLLDAQPEALGYYNQYRDDSGSPNDKRKAALQLATSKTGKLYLIELAAAGLLPDSLKAELRDRVLADDDRNFRALAAHYFGADDTGSYDLEEVAGLPADAERGKTLFVANCIVCHKIGSIGREIGPDLSNIHTRFDRRAILDGIINPAAAVAFGSEPYLVLLKNGAALYGLMLSDGPVVTIMDPYGKQYVIDGEAVAGRRHLNTSIMPPPSYIPLTPQDAADISAYLSMNDKELND</sequence>
<reference evidence="8" key="1">
    <citation type="journal article" date="2019" name="Int. J. Syst. Evol. Microbiol.">
        <title>The Global Catalogue of Microorganisms (GCM) 10K type strain sequencing project: providing services to taxonomists for standard genome sequencing and annotation.</title>
        <authorList>
            <consortium name="The Broad Institute Genomics Platform"/>
            <consortium name="The Broad Institute Genome Sequencing Center for Infectious Disease"/>
            <person name="Wu L."/>
            <person name="Ma J."/>
        </authorList>
    </citation>
    <scope>NUCLEOTIDE SEQUENCE [LARGE SCALE GENOMIC DNA]</scope>
    <source>
        <strain evidence="8">CGMCC 1.15342</strain>
    </source>
</reference>
<feature type="domain" description="Cytochrome c" evidence="6">
    <location>
        <begin position="819"/>
        <end position="952"/>
    </location>
</feature>
<dbReference type="SUPFAM" id="SSF48371">
    <property type="entry name" value="ARM repeat"/>
    <property type="match status" value="1"/>
</dbReference>
<dbReference type="InterPro" id="IPR036909">
    <property type="entry name" value="Cyt_c-like_dom_sf"/>
</dbReference>
<dbReference type="PANTHER" id="PTHR33546:SF1">
    <property type="entry name" value="LARGE, MULTIFUNCTIONAL SECRETED PROTEIN"/>
    <property type="match status" value="1"/>
</dbReference>
<feature type="chain" id="PRO_5045041334" description="Cytochrome c domain-containing protein" evidence="5">
    <location>
        <begin position="19"/>
        <end position="957"/>
    </location>
</feature>
<keyword evidence="8" id="KW-1185">Reference proteome</keyword>
<evidence type="ECO:0000256" key="1">
    <source>
        <dbReference type="ARBA" id="ARBA00022617"/>
    </source>
</evidence>
<keyword evidence="3 4" id="KW-0408">Iron</keyword>
<dbReference type="EMBL" id="BMIK01000009">
    <property type="protein sequence ID" value="GGC34310.1"/>
    <property type="molecule type" value="Genomic_DNA"/>
</dbReference>
<dbReference type="InterPro" id="IPR011042">
    <property type="entry name" value="6-blade_b-propeller_TolB-like"/>
</dbReference>
<keyword evidence="1 4" id="KW-0349">Heme</keyword>
<comment type="caution">
    <text evidence="7">The sequence shown here is derived from an EMBL/GenBank/DDBJ whole genome shotgun (WGS) entry which is preliminary data.</text>
</comment>
<dbReference type="InterPro" id="IPR011041">
    <property type="entry name" value="Quinoprot_gluc/sorb_DH_b-prop"/>
</dbReference>
<dbReference type="Pfam" id="PF00034">
    <property type="entry name" value="Cytochrom_C"/>
    <property type="match status" value="1"/>
</dbReference>
<evidence type="ECO:0000256" key="4">
    <source>
        <dbReference type="PROSITE-ProRule" id="PRU00433"/>
    </source>
</evidence>
<dbReference type="RefSeq" id="WP_188751736.1">
    <property type="nucleotide sequence ID" value="NZ_BMIK01000009.1"/>
</dbReference>
<dbReference type="InterPro" id="IPR013427">
    <property type="entry name" value="Haem-bd_dom_put"/>
</dbReference>
<dbReference type="InterPro" id="IPR009056">
    <property type="entry name" value="Cyt_c-like_dom"/>
</dbReference>
<dbReference type="NCBIfam" id="TIGR02604">
    <property type="entry name" value="Piru_Ver_Nterm"/>
    <property type="match status" value="1"/>
</dbReference>
<proteinExistence type="predicted"/>
<dbReference type="InterPro" id="IPR013428">
    <property type="entry name" value="Membrane-bound_put_N"/>
</dbReference>
<dbReference type="Gene3D" id="2.120.10.30">
    <property type="entry name" value="TolB, C-terminal domain"/>
    <property type="match status" value="1"/>
</dbReference>
<dbReference type="InterPro" id="IPR016024">
    <property type="entry name" value="ARM-type_fold"/>
</dbReference>
<evidence type="ECO:0000313" key="8">
    <source>
        <dbReference type="Proteomes" id="UP000597338"/>
    </source>
</evidence>
<dbReference type="Pfam" id="PF13646">
    <property type="entry name" value="HEAT_2"/>
    <property type="match status" value="1"/>
</dbReference>
<dbReference type="Gene3D" id="1.10.760.10">
    <property type="entry name" value="Cytochrome c-like domain"/>
    <property type="match status" value="1"/>
</dbReference>
<dbReference type="Gene3D" id="1.25.10.10">
    <property type="entry name" value="Leucine-rich Repeat Variant"/>
    <property type="match status" value="1"/>
</dbReference>
<dbReference type="InterPro" id="IPR011989">
    <property type="entry name" value="ARM-like"/>
</dbReference>
<accession>A0ABQ1M647</accession>
<dbReference type="SUPFAM" id="SSF50952">
    <property type="entry name" value="Soluble quinoprotein glucose dehydrogenase"/>
    <property type="match status" value="1"/>
</dbReference>
<dbReference type="NCBIfam" id="TIGR02603">
    <property type="entry name" value="CxxCH_TIGR02603"/>
    <property type="match status" value="1"/>
</dbReference>
<evidence type="ECO:0000259" key="6">
    <source>
        <dbReference type="PROSITE" id="PS51007"/>
    </source>
</evidence>
<dbReference type="SUPFAM" id="SSF46626">
    <property type="entry name" value="Cytochrome c"/>
    <property type="match status" value="1"/>
</dbReference>
<protein>
    <recommendedName>
        <fullName evidence="6">Cytochrome c domain-containing protein</fullName>
    </recommendedName>
</protein>
<dbReference type="Pfam" id="PF23500">
    <property type="entry name" value="DUF7133"/>
    <property type="match status" value="1"/>
</dbReference>
<gene>
    <name evidence="7" type="ORF">GCM10011386_27990</name>
</gene>
<organism evidence="7 8">
    <name type="scientific">Parapedobacter defluvii</name>
    <dbReference type="NCBI Taxonomy" id="2045106"/>
    <lineage>
        <taxon>Bacteria</taxon>
        <taxon>Pseudomonadati</taxon>
        <taxon>Bacteroidota</taxon>
        <taxon>Sphingobacteriia</taxon>
        <taxon>Sphingobacteriales</taxon>
        <taxon>Sphingobacteriaceae</taxon>
        <taxon>Parapedobacter</taxon>
    </lineage>
</organism>
<evidence type="ECO:0000313" key="7">
    <source>
        <dbReference type="EMBL" id="GGC34310.1"/>
    </source>
</evidence>
<dbReference type="InterPro" id="IPR055557">
    <property type="entry name" value="DUF7133"/>
</dbReference>
<keyword evidence="5" id="KW-0732">Signal</keyword>
<dbReference type="PROSITE" id="PS51257">
    <property type="entry name" value="PROKAR_LIPOPROTEIN"/>
    <property type="match status" value="1"/>
</dbReference>
<name>A0ABQ1M647_9SPHI</name>
<dbReference type="PROSITE" id="PS51007">
    <property type="entry name" value="CYTC"/>
    <property type="match status" value="1"/>
</dbReference>
<evidence type="ECO:0000256" key="3">
    <source>
        <dbReference type="ARBA" id="ARBA00023004"/>
    </source>
</evidence>
<dbReference type="PANTHER" id="PTHR33546">
    <property type="entry name" value="LARGE, MULTIFUNCTIONAL SECRETED PROTEIN-RELATED"/>
    <property type="match status" value="1"/>
</dbReference>